<proteinExistence type="predicted"/>
<sequence length="104" mass="11421">MGGFAGYHTATTKALPDAVPVMDPFHVVQLARRKLTQAVVNLLRRDLPAGLDELAQLGRTLWRKRAHVLAYFDRGGASNGSVEAINGRFEHLRGIGLGFRNFGH</sequence>
<dbReference type="InterPro" id="IPR002560">
    <property type="entry name" value="Transposase_DDE"/>
</dbReference>
<evidence type="ECO:0000313" key="2">
    <source>
        <dbReference type="EMBL" id="MDR7293988.1"/>
    </source>
</evidence>
<name>A0ABU1Z037_9MICC</name>
<organism evidence="2 3">
    <name type="scientific">Pseudoglutamicibacter albus</name>
    <dbReference type="NCBI Taxonomy" id="98671"/>
    <lineage>
        <taxon>Bacteria</taxon>
        <taxon>Bacillati</taxon>
        <taxon>Actinomycetota</taxon>
        <taxon>Actinomycetes</taxon>
        <taxon>Micrococcales</taxon>
        <taxon>Micrococcaceae</taxon>
        <taxon>Pseudoglutamicibacter</taxon>
    </lineage>
</organism>
<dbReference type="Proteomes" id="UP001180715">
    <property type="component" value="Unassembled WGS sequence"/>
</dbReference>
<keyword evidence="3" id="KW-1185">Reference proteome</keyword>
<dbReference type="Pfam" id="PF01610">
    <property type="entry name" value="DDE_Tnp_ISL3"/>
    <property type="match status" value="2"/>
</dbReference>
<evidence type="ECO:0000259" key="1">
    <source>
        <dbReference type="Pfam" id="PF01610"/>
    </source>
</evidence>
<feature type="domain" description="Transposase IS204/IS1001/IS1096/IS1165 DDE" evidence="1">
    <location>
        <begin position="49"/>
        <end position="102"/>
    </location>
</feature>
<gene>
    <name evidence="2" type="ORF">J2S67_001256</name>
</gene>
<accession>A0ABU1Z037</accession>
<evidence type="ECO:0000313" key="3">
    <source>
        <dbReference type="Proteomes" id="UP001180715"/>
    </source>
</evidence>
<dbReference type="EMBL" id="JAVDXX010000001">
    <property type="protein sequence ID" value="MDR7293988.1"/>
    <property type="molecule type" value="Genomic_DNA"/>
</dbReference>
<protein>
    <submittedName>
        <fullName evidence="2">Transposase</fullName>
    </submittedName>
</protein>
<feature type="domain" description="Transposase IS204/IS1001/IS1096/IS1165 DDE" evidence="1">
    <location>
        <begin position="4"/>
        <end position="38"/>
    </location>
</feature>
<comment type="caution">
    <text evidence="2">The sequence shown here is derived from an EMBL/GenBank/DDBJ whole genome shotgun (WGS) entry which is preliminary data.</text>
</comment>
<reference evidence="2" key="1">
    <citation type="submission" date="2023-07" db="EMBL/GenBank/DDBJ databases">
        <title>Sequencing the genomes of 1000 actinobacteria strains.</title>
        <authorList>
            <person name="Klenk H.-P."/>
        </authorList>
    </citation>
    <scope>NUCLEOTIDE SEQUENCE</scope>
    <source>
        <strain evidence="2">DSM 13068</strain>
    </source>
</reference>